<organism evidence="1 2">
    <name type="scientific">Pseudoalteromonas luteoviolacea NCIMB 1942</name>
    <dbReference type="NCBI Taxonomy" id="1365253"/>
    <lineage>
        <taxon>Bacteria</taxon>
        <taxon>Pseudomonadati</taxon>
        <taxon>Pseudomonadota</taxon>
        <taxon>Gammaproteobacteria</taxon>
        <taxon>Alteromonadales</taxon>
        <taxon>Pseudoalteromonadaceae</taxon>
        <taxon>Pseudoalteromonas</taxon>
    </lineage>
</organism>
<reference evidence="1 2" key="1">
    <citation type="submission" date="2013-07" db="EMBL/GenBank/DDBJ databases">
        <title>Comparative Genomic and Metabolomic Analysis of Twelve Strains of Pseudoalteromonas luteoviolacea.</title>
        <authorList>
            <person name="Vynne N.G."/>
            <person name="Mansson M."/>
            <person name="Gram L."/>
        </authorList>
    </citation>
    <scope>NUCLEOTIDE SEQUENCE [LARGE SCALE GENOMIC DNA]</scope>
    <source>
        <strain evidence="1 2">NCIMB 1942</strain>
    </source>
</reference>
<gene>
    <name evidence="1" type="ORF">N482_18020</name>
</gene>
<evidence type="ECO:0000313" key="1">
    <source>
        <dbReference type="EMBL" id="KZN43991.1"/>
    </source>
</evidence>
<dbReference type="InterPro" id="IPR008861">
    <property type="entry name" value="GpX-like"/>
</dbReference>
<dbReference type="Pfam" id="PF05489">
    <property type="entry name" value="Phage_tail_X"/>
    <property type="match status" value="1"/>
</dbReference>
<dbReference type="PATRIC" id="fig|1365253.3.peg.4358"/>
<dbReference type="Proteomes" id="UP000076587">
    <property type="component" value="Unassembled WGS sequence"/>
</dbReference>
<name>A0A166Z6L7_9GAMM</name>
<evidence type="ECO:0000313" key="2">
    <source>
        <dbReference type="Proteomes" id="UP000076587"/>
    </source>
</evidence>
<accession>A0A166Z6L7</accession>
<sequence length="72" mass="8004">MALMQKIYTVQGETVDSVCHKHYGNTAGITEQVIEANPHITFLPPVLPTNTLLMLPTTTKPTATKKLIQLWD</sequence>
<dbReference type="EMBL" id="AUXT01000199">
    <property type="protein sequence ID" value="KZN43991.1"/>
    <property type="molecule type" value="Genomic_DNA"/>
</dbReference>
<comment type="caution">
    <text evidence="1">The sequence shown here is derived from an EMBL/GenBank/DDBJ whole genome shotgun (WGS) entry which is preliminary data.</text>
</comment>
<protein>
    <submittedName>
        <fullName evidence="1">Tail protein</fullName>
    </submittedName>
</protein>
<dbReference type="AlphaFoldDB" id="A0A166Z6L7"/>
<proteinExistence type="predicted"/>